<evidence type="ECO:0000259" key="1">
    <source>
        <dbReference type="PROSITE" id="PS50836"/>
    </source>
</evidence>
<dbReference type="GO" id="GO:0005507">
    <property type="term" value="F:copper ion binding"/>
    <property type="evidence" value="ECO:0007669"/>
    <property type="project" value="TreeGrafter"/>
</dbReference>
<protein>
    <recommendedName>
        <fullName evidence="1">DOMON domain-containing protein</fullName>
    </recommendedName>
</protein>
<sequence>MKSQTLLILWLVVSILLLSGCIEGKQGSTTTAETNPATLSHLREWKADGVISPNEYPHKQSLAGGKFIVYWRNDGEYLYMALKGQTTGWVAIGFEPSNAMKDADIIFGWVKNGQVIVIDAYSTGTYGPHPPDEELGGTNDILEYAGKEEDEYTVIEFKRRLDTGDHYDKSLIPSQKVKFIFALADSDEFTQKHNIIRGSGELTLDKA</sequence>
<dbReference type="HOGENOM" id="CLU_115706_0_0_2"/>
<proteinExistence type="predicted"/>
<dbReference type="Proteomes" id="UP000019027">
    <property type="component" value="Chromosome"/>
</dbReference>
<dbReference type="InterPro" id="IPR005018">
    <property type="entry name" value="DOMON_domain"/>
</dbReference>
<dbReference type="GO" id="GO:0004500">
    <property type="term" value="F:dopamine beta-monooxygenase activity"/>
    <property type="evidence" value="ECO:0007669"/>
    <property type="project" value="InterPro"/>
</dbReference>
<organism evidence="2 3">
    <name type="scientific">Thermococcus paralvinellae</name>
    <dbReference type="NCBI Taxonomy" id="582419"/>
    <lineage>
        <taxon>Archaea</taxon>
        <taxon>Methanobacteriati</taxon>
        <taxon>Methanobacteriota</taxon>
        <taxon>Thermococci</taxon>
        <taxon>Thermococcales</taxon>
        <taxon>Thermococcaceae</taxon>
        <taxon>Thermococcus</taxon>
    </lineage>
</organism>
<dbReference type="KEGG" id="ths:TES1_0417"/>
<dbReference type="GO" id="GO:0005615">
    <property type="term" value="C:extracellular space"/>
    <property type="evidence" value="ECO:0007669"/>
    <property type="project" value="TreeGrafter"/>
</dbReference>
<name>W0I189_9EURY</name>
<dbReference type="SUPFAM" id="SSF49344">
    <property type="entry name" value="CBD9-like"/>
    <property type="match status" value="1"/>
</dbReference>
<dbReference type="CDD" id="cd09631">
    <property type="entry name" value="DOMON_DOH"/>
    <property type="match status" value="1"/>
</dbReference>
<dbReference type="InterPro" id="IPR045266">
    <property type="entry name" value="DOH_DOMON"/>
</dbReference>
<dbReference type="OrthoDB" id="117121at2157"/>
<accession>W0I189</accession>
<feature type="domain" description="DOMON" evidence="1">
    <location>
        <begin position="65"/>
        <end position="184"/>
    </location>
</feature>
<keyword evidence="3" id="KW-1185">Reference proteome</keyword>
<evidence type="ECO:0000313" key="2">
    <source>
        <dbReference type="EMBL" id="AHF79811.1"/>
    </source>
</evidence>
<dbReference type="AlphaFoldDB" id="W0I189"/>
<dbReference type="GO" id="GO:0006589">
    <property type="term" value="P:octopamine biosynthetic process"/>
    <property type="evidence" value="ECO:0007669"/>
    <property type="project" value="TreeGrafter"/>
</dbReference>
<reference evidence="2 3" key="1">
    <citation type="journal article" date="2014" name="Int. J. Syst. Evol. Microbiol.">
        <title>Thermococcus paralvinellae sp. nov. and Thermococcus cleftensis sp. nov. of hyperthermophilic heterotrophs from deep-sea hydrothermal vents.</title>
        <authorList>
            <person name="Hensley S.A."/>
            <person name="Jung J.H."/>
            <person name="Park C.S."/>
            <person name="Holden J.F."/>
        </authorList>
    </citation>
    <scope>NUCLEOTIDE SEQUENCE [LARGE SCALE GENOMIC DNA]</scope>
    <source>
        <strain evidence="2 3">ES1</strain>
    </source>
</reference>
<dbReference type="SMART" id="SM00664">
    <property type="entry name" value="DoH"/>
    <property type="match status" value="1"/>
</dbReference>
<dbReference type="InterPro" id="IPR000945">
    <property type="entry name" value="DBH-like"/>
</dbReference>
<dbReference type="Gene3D" id="2.60.40.1210">
    <property type="entry name" value="Cellobiose dehydrogenase, cytochrome domain"/>
    <property type="match status" value="1"/>
</dbReference>
<dbReference type="GO" id="GO:0042421">
    <property type="term" value="P:norepinephrine biosynthetic process"/>
    <property type="evidence" value="ECO:0007669"/>
    <property type="project" value="TreeGrafter"/>
</dbReference>
<dbReference type="GO" id="GO:0030667">
    <property type="term" value="C:secretory granule membrane"/>
    <property type="evidence" value="ECO:0007669"/>
    <property type="project" value="TreeGrafter"/>
</dbReference>
<dbReference type="PANTHER" id="PTHR10157">
    <property type="entry name" value="DOPAMINE BETA HYDROXYLASE RELATED"/>
    <property type="match status" value="1"/>
</dbReference>
<dbReference type="EMBL" id="CP006965">
    <property type="protein sequence ID" value="AHF79811.1"/>
    <property type="molecule type" value="Genomic_DNA"/>
</dbReference>
<dbReference type="PROSITE" id="PS51257">
    <property type="entry name" value="PROKAR_LIPOPROTEIN"/>
    <property type="match status" value="1"/>
</dbReference>
<dbReference type="PROSITE" id="PS50836">
    <property type="entry name" value="DOMON"/>
    <property type="match status" value="1"/>
</dbReference>
<dbReference type="GeneID" id="24906719"/>
<dbReference type="GO" id="GO:0042420">
    <property type="term" value="P:dopamine catabolic process"/>
    <property type="evidence" value="ECO:0007669"/>
    <property type="project" value="TreeGrafter"/>
</dbReference>
<evidence type="ECO:0000313" key="3">
    <source>
        <dbReference type="Proteomes" id="UP000019027"/>
    </source>
</evidence>
<dbReference type="STRING" id="582419.TES1_0417"/>
<dbReference type="Pfam" id="PF03351">
    <property type="entry name" value="DOMON"/>
    <property type="match status" value="1"/>
</dbReference>
<dbReference type="RefSeq" id="WP_042679818.1">
    <property type="nucleotide sequence ID" value="NZ_CP006965.1"/>
</dbReference>
<gene>
    <name evidence="2" type="ORF">TES1_0417</name>
</gene>
<dbReference type="PANTHER" id="PTHR10157:SF23">
    <property type="entry name" value="MOXD1 HOMOLOG 1"/>
    <property type="match status" value="1"/>
</dbReference>